<reference evidence="1 2" key="1">
    <citation type="submission" date="2014-10" db="EMBL/GenBank/DDBJ databases">
        <title>Draft genome of the hookworm Ancylostoma caninum.</title>
        <authorList>
            <person name="Mitreva M."/>
        </authorList>
    </citation>
    <scope>NUCLEOTIDE SEQUENCE [LARGE SCALE GENOMIC DNA]</scope>
    <source>
        <strain evidence="1 2">Baltimore</strain>
    </source>
</reference>
<organism evidence="1 2">
    <name type="scientific">Ancylostoma caninum</name>
    <name type="common">Dog hookworm</name>
    <dbReference type="NCBI Taxonomy" id="29170"/>
    <lineage>
        <taxon>Eukaryota</taxon>
        <taxon>Metazoa</taxon>
        <taxon>Ecdysozoa</taxon>
        <taxon>Nematoda</taxon>
        <taxon>Chromadorea</taxon>
        <taxon>Rhabditida</taxon>
        <taxon>Rhabditina</taxon>
        <taxon>Rhabditomorpha</taxon>
        <taxon>Strongyloidea</taxon>
        <taxon>Ancylostomatidae</taxon>
        <taxon>Ancylostomatinae</taxon>
        <taxon>Ancylostoma</taxon>
    </lineage>
</organism>
<evidence type="ECO:0000313" key="1">
    <source>
        <dbReference type="EMBL" id="RCN43793.1"/>
    </source>
</evidence>
<dbReference type="OrthoDB" id="5848871at2759"/>
<gene>
    <name evidence="1" type="ORF">ANCCAN_10182</name>
</gene>
<name>A0A368GHE0_ANCCA</name>
<dbReference type="Proteomes" id="UP000252519">
    <property type="component" value="Unassembled WGS sequence"/>
</dbReference>
<dbReference type="AlphaFoldDB" id="A0A368GHE0"/>
<evidence type="ECO:0000313" key="2">
    <source>
        <dbReference type="Proteomes" id="UP000252519"/>
    </source>
</evidence>
<accession>A0A368GHE0</accession>
<proteinExistence type="predicted"/>
<sequence length="109" mass="12412">MNLVAKEMMECNPAASPVLSSGAGTEVQLGNAGFYSEDKKCYHRVYDIADTENSVEVFYRAATEERAVRQEHGVRSNQFLKCHDIDISWTHEVIRPCEIKQIADFSWLK</sequence>
<comment type="caution">
    <text evidence="1">The sequence shown here is derived from an EMBL/GenBank/DDBJ whole genome shotgun (WGS) entry which is preliminary data.</text>
</comment>
<keyword evidence="2" id="KW-1185">Reference proteome</keyword>
<dbReference type="EMBL" id="JOJR01000146">
    <property type="protein sequence ID" value="RCN43793.1"/>
    <property type="molecule type" value="Genomic_DNA"/>
</dbReference>
<dbReference type="STRING" id="29170.A0A368GHE0"/>
<dbReference type="Gene3D" id="3.40.50.2000">
    <property type="entry name" value="Glycogen Phosphorylase B"/>
    <property type="match status" value="1"/>
</dbReference>
<protein>
    <submittedName>
        <fullName evidence="1">Uncharacterized protein</fullName>
    </submittedName>
</protein>